<feature type="transmembrane region" description="Helical" evidence="1">
    <location>
        <begin position="45"/>
        <end position="62"/>
    </location>
</feature>
<dbReference type="Proteomes" id="UP000029640">
    <property type="component" value="Unassembled WGS sequence"/>
</dbReference>
<name>A0A095XTJ0_9GAMM</name>
<evidence type="ECO:0000313" key="2">
    <source>
        <dbReference type="EMBL" id="KGE02976.1"/>
    </source>
</evidence>
<dbReference type="RefSeq" id="WP_035515940.1">
    <property type="nucleotide sequence ID" value="NZ_KN234759.1"/>
</dbReference>
<evidence type="ECO:0000313" key="3">
    <source>
        <dbReference type="Proteomes" id="UP000029640"/>
    </source>
</evidence>
<gene>
    <name evidence="2" type="ORF">HRUBRA_02414</name>
</gene>
<keyword evidence="1" id="KW-0472">Membrane</keyword>
<keyword evidence="1" id="KW-1133">Transmembrane helix</keyword>
<sequence length="63" mass="6384">MTLAPALHSLSALLLATGPLLALLPLARSEAPRFACLLRPAPVAHTGMIATAFAVLLLAAVSP</sequence>
<proteinExistence type="predicted"/>
<dbReference type="EMBL" id="AUVB01000077">
    <property type="protein sequence ID" value="KGE02976.1"/>
    <property type="molecule type" value="Genomic_DNA"/>
</dbReference>
<keyword evidence="3" id="KW-1185">Reference proteome</keyword>
<keyword evidence="1" id="KW-0812">Transmembrane</keyword>
<protein>
    <submittedName>
        <fullName evidence="2">Uncharacterized protein</fullName>
    </submittedName>
</protein>
<accession>A0A095XTJ0</accession>
<reference evidence="2 3" key="1">
    <citation type="journal article" date="2014" name="Genome Announc.">
        <title>Genome Sequence of Gammaproteobacterial Pseudohaliea rubra Type Strain DSM 19751, Isolated from Coastal Seawater of the Mediterranean Sea.</title>
        <authorList>
            <person name="Spring S."/>
            <person name="Fiebig A."/>
            <person name="Riedel T."/>
            <person name="Goker M."/>
            <person name="Klenk H.P."/>
        </authorList>
    </citation>
    <scope>NUCLEOTIDE SEQUENCE [LARGE SCALE GENOMIC DNA]</scope>
    <source>
        <strain evidence="2 3">DSM 19751</strain>
    </source>
</reference>
<dbReference type="STRING" id="1265313.HRUBRA_02414"/>
<dbReference type="AlphaFoldDB" id="A0A095XTJ0"/>
<dbReference type="HOGENOM" id="CLU_2879670_0_0_6"/>
<evidence type="ECO:0000256" key="1">
    <source>
        <dbReference type="SAM" id="Phobius"/>
    </source>
</evidence>
<comment type="caution">
    <text evidence="2">The sequence shown here is derived from an EMBL/GenBank/DDBJ whole genome shotgun (WGS) entry which is preliminary data.</text>
</comment>
<organism evidence="2 3">
    <name type="scientific">Pseudohaliea rubra DSM 19751</name>
    <dbReference type="NCBI Taxonomy" id="1265313"/>
    <lineage>
        <taxon>Bacteria</taxon>
        <taxon>Pseudomonadati</taxon>
        <taxon>Pseudomonadota</taxon>
        <taxon>Gammaproteobacteria</taxon>
        <taxon>Cellvibrionales</taxon>
        <taxon>Halieaceae</taxon>
        <taxon>Pseudohaliea</taxon>
    </lineage>
</organism>